<organism evidence="2 3">
    <name type="scientific">Fusarium oxysporum</name>
    <name type="common">Fusarium vascular wilt</name>
    <dbReference type="NCBI Taxonomy" id="5507"/>
    <lineage>
        <taxon>Eukaryota</taxon>
        <taxon>Fungi</taxon>
        <taxon>Dikarya</taxon>
        <taxon>Ascomycota</taxon>
        <taxon>Pezizomycotina</taxon>
        <taxon>Sordariomycetes</taxon>
        <taxon>Hypocreomycetidae</taxon>
        <taxon>Hypocreales</taxon>
        <taxon>Nectriaceae</taxon>
        <taxon>Fusarium</taxon>
        <taxon>Fusarium oxysporum species complex</taxon>
    </lineage>
</organism>
<proteinExistence type="predicted"/>
<dbReference type="OrthoDB" id="5053530at2759"/>
<evidence type="ECO:0000313" key="2">
    <source>
        <dbReference type="EMBL" id="SCO82356.1"/>
    </source>
</evidence>
<reference evidence="3" key="1">
    <citation type="submission" date="2016-09" db="EMBL/GenBank/DDBJ databases">
        <authorList>
            <person name="Guldener U."/>
        </authorList>
    </citation>
    <scope>NUCLEOTIDE SEQUENCE [LARGE SCALE GENOMIC DNA]</scope>
    <source>
        <strain evidence="3">V64-1</strain>
    </source>
</reference>
<evidence type="ECO:0000313" key="3">
    <source>
        <dbReference type="Proteomes" id="UP000219369"/>
    </source>
</evidence>
<dbReference type="Proteomes" id="UP000219369">
    <property type="component" value="Unassembled WGS sequence"/>
</dbReference>
<evidence type="ECO:0000256" key="1">
    <source>
        <dbReference type="SAM" id="MobiDB-lite"/>
    </source>
</evidence>
<name>A0A2H3T110_FUSOX</name>
<dbReference type="EMBL" id="FMJY01000003">
    <property type="protein sequence ID" value="SCO82356.1"/>
    <property type="molecule type" value="Genomic_DNA"/>
</dbReference>
<protein>
    <submittedName>
        <fullName evidence="2">Uncharacterized protein</fullName>
    </submittedName>
</protein>
<sequence>MQEKNDEALNQPELKIFGRRKRSKIKGREEQSRTGSGTKKKKCQGRGVVEMLTAASDSSLVVVDEEIGNLS</sequence>
<accession>A0A2H3T110</accession>
<gene>
    <name evidence="2" type="ORF">FRV6_06569</name>
</gene>
<feature type="region of interest" description="Disordered" evidence="1">
    <location>
        <begin position="1"/>
        <end position="44"/>
    </location>
</feature>
<dbReference type="AlphaFoldDB" id="A0A2H3T110"/>